<evidence type="ECO:0000313" key="4">
    <source>
        <dbReference type="Proteomes" id="UP001153069"/>
    </source>
</evidence>
<keyword evidence="4" id="KW-1185">Reference proteome</keyword>
<dbReference type="Proteomes" id="UP001153069">
    <property type="component" value="Unassembled WGS sequence"/>
</dbReference>
<dbReference type="PANTHER" id="PTHR45856">
    <property type="entry name" value="ALPHA/BETA-HYDROLASES SUPERFAMILY PROTEIN"/>
    <property type="match status" value="1"/>
</dbReference>
<feature type="domain" description="Fungal lipase-type" evidence="2">
    <location>
        <begin position="109"/>
        <end position="291"/>
    </location>
</feature>
<sequence length="404" mass="46682">MVFFKATTGRPPAKEGTVSPTSSHSSHQILSDTLVRVQPGQYSPLAAKLLMQLAGWSYSDFDTFQDEVANNILEDPHEMEMIMMQVKNQPMMVQATAQMIRTRDKRVAIVVFRGTELTNIVNWMTDAISKQTDFYKLPKKNMSSSCEKDYVKVHTGFRNNFDKVWFGDRGIQRHLLNPELMRHDYDYETPRDQQTHIPSEQDELEAIYICGHSLGGAMAFLAGLYMGALLNNHNDKQQSNNTLFSKLRGVYTYGSPMVVNDWDRNTCERICGHVTFRHVYYNDIVPHLPPLSTGAFDHVGSEYRYHPRTGWRKRQEENSIVEWHAGRCTQVVSIVFTTPFAAMDWVLDQINWLNFFRGECRDLPVIGWLSRGYLKQMWSFLDHSPIGYTESLDHQLREDGSIEY</sequence>
<comment type="caution">
    <text evidence="3">The sequence shown here is derived from an EMBL/GenBank/DDBJ whole genome shotgun (WGS) entry which is preliminary data.</text>
</comment>
<evidence type="ECO:0000259" key="2">
    <source>
        <dbReference type="Pfam" id="PF01764"/>
    </source>
</evidence>
<dbReference type="SUPFAM" id="SSF53474">
    <property type="entry name" value="alpha/beta-Hydrolases"/>
    <property type="match status" value="1"/>
</dbReference>
<dbReference type="PANTHER" id="PTHR45856:SF24">
    <property type="entry name" value="FUNGAL LIPASE-LIKE DOMAIN-CONTAINING PROTEIN"/>
    <property type="match status" value="1"/>
</dbReference>
<accession>A0A9N8E9U4</accession>
<dbReference type="InterPro" id="IPR051218">
    <property type="entry name" value="Sec_MonoDiacylglyc_Lipase"/>
</dbReference>
<gene>
    <name evidence="3" type="ORF">SEMRO_857_G211690.1</name>
</gene>
<dbReference type="GO" id="GO:0006629">
    <property type="term" value="P:lipid metabolic process"/>
    <property type="evidence" value="ECO:0007669"/>
    <property type="project" value="InterPro"/>
</dbReference>
<dbReference type="OrthoDB" id="438440at2759"/>
<dbReference type="Pfam" id="PF01764">
    <property type="entry name" value="Lipase_3"/>
    <property type="match status" value="1"/>
</dbReference>
<dbReference type="AlphaFoldDB" id="A0A9N8E9U4"/>
<dbReference type="InterPro" id="IPR029058">
    <property type="entry name" value="AB_hydrolase_fold"/>
</dbReference>
<protein>
    <submittedName>
        <fullName evidence="3">Lipase (Class 3)</fullName>
    </submittedName>
</protein>
<reference evidence="3" key="1">
    <citation type="submission" date="2020-06" db="EMBL/GenBank/DDBJ databases">
        <authorList>
            <consortium name="Plant Systems Biology data submission"/>
        </authorList>
    </citation>
    <scope>NUCLEOTIDE SEQUENCE</scope>
    <source>
        <strain evidence="3">D6</strain>
    </source>
</reference>
<proteinExistence type="predicted"/>
<dbReference type="CDD" id="cd00519">
    <property type="entry name" value="Lipase_3"/>
    <property type="match status" value="1"/>
</dbReference>
<evidence type="ECO:0000256" key="1">
    <source>
        <dbReference type="SAM" id="MobiDB-lite"/>
    </source>
</evidence>
<evidence type="ECO:0000313" key="3">
    <source>
        <dbReference type="EMBL" id="CAB9517446.1"/>
    </source>
</evidence>
<dbReference type="Gene3D" id="3.40.50.1820">
    <property type="entry name" value="alpha/beta hydrolase"/>
    <property type="match status" value="1"/>
</dbReference>
<dbReference type="EMBL" id="CAICTM010000856">
    <property type="protein sequence ID" value="CAB9517446.1"/>
    <property type="molecule type" value="Genomic_DNA"/>
</dbReference>
<name>A0A9N8E9U4_9STRA</name>
<organism evidence="3 4">
    <name type="scientific">Seminavis robusta</name>
    <dbReference type="NCBI Taxonomy" id="568900"/>
    <lineage>
        <taxon>Eukaryota</taxon>
        <taxon>Sar</taxon>
        <taxon>Stramenopiles</taxon>
        <taxon>Ochrophyta</taxon>
        <taxon>Bacillariophyta</taxon>
        <taxon>Bacillariophyceae</taxon>
        <taxon>Bacillariophycidae</taxon>
        <taxon>Naviculales</taxon>
        <taxon>Naviculaceae</taxon>
        <taxon>Seminavis</taxon>
    </lineage>
</organism>
<feature type="region of interest" description="Disordered" evidence="1">
    <location>
        <begin position="1"/>
        <end position="25"/>
    </location>
</feature>
<dbReference type="InterPro" id="IPR002921">
    <property type="entry name" value="Fungal_lipase-type"/>
</dbReference>